<dbReference type="InterPro" id="IPR026444">
    <property type="entry name" value="Secre_tail"/>
</dbReference>
<dbReference type="SUPFAM" id="SSF89372">
    <property type="entry name" value="Fucose-specific lectin"/>
    <property type="match status" value="2"/>
</dbReference>
<protein>
    <submittedName>
        <fullName evidence="3">T9SS type A sorting domain-containing protein</fullName>
    </submittedName>
</protein>
<feature type="signal peptide" evidence="1">
    <location>
        <begin position="1"/>
        <end position="17"/>
    </location>
</feature>
<feature type="chain" id="PRO_5027840137" evidence="1">
    <location>
        <begin position="18"/>
        <end position="1045"/>
    </location>
</feature>
<dbReference type="InterPro" id="IPR015915">
    <property type="entry name" value="Kelch-typ_b-propeller"/>
</dbReference>
<keyword evidence="1" id="KW-0732">Signal</keyword>
<dbReference type="Gene3D" id="2.120.10.80">
    <property type="entry name" value="Kelch-type beta propeller"/>
    <property type="match status" value="1"/>
</dbReference>
<sequence>MRTVLCGLMLTGAVAFALVGGSDFMSPEDGWSGIFNLSDDAVAQYMGYGYQHTVATDTGGNVHVVWYDNRAGTNQVFYRKWSRSTGSWGPIVQVTNQVAPVYRPAVACDYSGNVHIVWYHSTANYYGIWYKKWDVATGTWGDSVRLFNPGGNYLNYYPSIACRPGGNNIHVVWYGRDSANPTYYRVRHMEYVPGSGWSTIMIVDTMATGTTEIASVAVDKWDSVYVVWRTQVAGNYQVFYRWRSGSGIWRDIEQVSNVNPNAPMYACAVAVDTAGSAVHVVWNGDVPGNSNDRIFCRSRTGSGWDTTEMISTYNNGSQYDPVVAIGSDGAVHVSWRGYTEISTARQEILYRAKRNGIWGPVIQLTNRSSGSSVLTPALAAGRFDDLHFAWYDNTDGDNDVYYIRGELVDPGVAQILEPTGGMVPGTQVNPRAVWRNYRLYNQTALKVYCFLINPAGSRVYRESVDVPVLESGSEDTIVFPSFIVTNTGNWTVRCSTSAELDINSTNDVAEVNFSVYNTDIQMFQIQAPTGTVDTGTVVTPRGRWWNRSANPASFVAYFQLFNSSAALVYFESLAVNNLEGHQDIILNFPSYRISGPPGIWLARCSTFCLSDTFAENDTLRSSFTVRALPYWPYGWKEVKSMPLAPSNKGPGDGAWLTQLRFGGNRYIFGLKGNKTGDFYLYDPLADTWHQLRPMPMGRELKPPRRASVGVAGGDYIYATKGNNTLGFWRYIVELDSWEQLADVPEGSGKRVKAGTDMVYIKRPQTDTGYVYLLKGYTDEFYRYNTISGTWESLAPAPLTATGRRWDRGSWMVYAKIGQNFYIFAHKSKYHELWKYDVLGDSWFSSQLRGMPYSSRLTGKSKKAKDGSAGAYYDEAIYALKGGNTCEFWRYDVLGDSWAELDTMPSVGSLGKRKRVKGGGDIVLYQDGAFFALKGGKSPEFWRYYLCDTIFAERPDHSPITSSSSSEMSESQLLITNPITNGLIKLQLPESHSMFIEIYDVSGRMVLAQQASGKTGVLEIRDFSPGVYLFKVTSSGKVARCKLIVR</sequence>
<dbReference type="EMBL" id="DSLG01000002">
    <property type="protein sequence ID" value="HEA86660.1"/>
    <property type="molecule type" value="Genomic_DNA"/>
</dbReference>
<reference evidence="3" key="1">
    <citation type="journal article" date="2020" name="mSystems">
        <title>Genome- and Community-Level Interaction Insights into Carbon Utilization and Element Cycling Functions of Hydrothermarchaeota in Hydrothermal Sediment.</title>
        <authorList>
            <person name="Zhou Z."/>
            <person name="Liu Y."/>
            <person name="Xu W."/>
            <person name="Pan J."/>
            <person name="Luo Z.H."/>
            <person name="Li M."/>
        </authorList>
    </citation>
    <scope>NUCLEOTIDE SEQUENCE [LARGE SCALE GENOMIC DNA]</scope>
    <source>
        <strain evidence="3">SpSt-265</strain>
    </source>
</reference>
<evidence type="ECO:0000313" key="3">
    <source>
        <dbReference type="EMBL" id="HEA86660.1"/>
    </source>
</evidence>
<dbReference type="AlphaFoldDB" id="A0A7C1NT20"/>
<comment type="caution">
    <text evidence="3">The sequence shown here is derived from an EMBL/GenBank/DDBJ whole genome shotgun (WGS) entry which is preliminary data.</text>
</comment>
<gene>
    <name evidence="3" type="ORF">ENP94_01440</name>
</gene>
<name>A0A7C1NT20_UNCW3</name>
<evidence type="ECO:0000256" key="1">
    <source>
        <dbReference type="SAM" id="SignalP"/>
    </source>
</evidence>
<accession>A0A7C1NT20</accession>
<feature type="domain" description="Secretion system C-terminal sorting" evidence="2">
    <location>
        <begin position="976"/>
        <end position="1044"/>
    </location>
</feature>
<proteinExistence type="predicted"/>
<evidence type="ECO:0000259" key="2">
    <source>
        <dbReference type="Pfam" id="PF18962"/>
    </source>
</evidence>
<dbReference type="Pfam" id="PF18962">
    <property type="entry name" value="Por_Secre_tail"/>
    <property type="match status" value="1"/>
</dbReference>
<dbReference type="SUPFAM" id="SSF117281">
    <property type="entry name" value="Kelch motif"/>
    <property type="match status" value="1"/>
</dbReference>
<organism evidence="3">
    <name type="scientific">candidate division WOR-3 bacterium</name>
    <dbReference type="NCBI Taxonomy" id="2052148"/>
    <lineage>
        <taxon>Bacteria</taxon>
        <taxon>Bacteria division WOR-3</taxon>
    </lineage>
</organism>
<dbReference type="NCBIfam" id="TIGR04183">
    <property type="entry name" value="Por_Secre_tail"/>
    <property type="match status" value="1"/>
</dbReference>